<sequence length="619" mass="66506">MAWLPWSLVLATWISSAVCTSITDITGTHQRTPLSNQTVTLTALVTAKGKSGFYLLGDPVKDKRVSNGLSVFTSTASILSQVEPGDRITLTGKVSEFRPAANPDYLLLTELTSPTNITVISKNNTVTPLVLGKDRSPPTQKLSALDVGWDGWLSVPNNQSRVDSVNGTLQPDQFGMDFWASLLGQIVKVPQPVALNFPNSFGEFWAAGNWPTTGKNSRGGLTLTFGPFGVPDANPEAIFIGSALDGTKNPKTAIGTQLSDIVGVITYQFGFYYILPLTAPTVISTPDPTVAPTTLTSSSSAKNRCIITVGDYNVENMTPALAHIKDVANHIANYMLTPDIVFIQEVQDNSGSTDNGIVSADVTLSNLVQAIANASNVTYSWVDIDPVDGQDGGQPGGNIRQAYLYRPEKLHLVQTPAVIAGGALNATKVIGNIGKPLLNLNPGRVDPTNAAWNDSRKPLAAQWTTASGHDLFTVNLHLSSKGGSSTSQGDARPPVNKPVAQRTNQVQTVANFVKSILFRNPLANIVVAGDFNEYSQTRAVLSSLNPVLIDIDEVARVPPVERYTYVFDNNCQQLDHMYLSPALSLRGAEVEHIHVNNWAPTFNARVSDHDPTVGRIRVC</sequence>
<dbReference type="Pfam" id="PF03372">
    <property type="entry name" value="Exo_endo_phos"/>
    <property type="match status" value="1"/>
</dbReference>
<dbReference type="PANTHER" id="PTHR42834">
    <property type="entry name" value="ENDONUCLEASE/EXONUCLEASE/PHOSPHATASE FAMILY PROTEIN (AFU_ORTHOLOGUE AFUA_3G09210)"/>
    <property type="match status" value="1"/>
</dbReference>
<feature type="chain" id="PRO_5043552978" evidence="2">
    <location>
        <begin position="20"/>
        <end position="619"/>
    </location>
</feature>
<dbReference type="InterPro" id="IPR036691">
    <property type="entry name" value="Endo/exonu/phosph_ase_sf"/>
</dbReference>
<dbReference type="Gene3D" id="3.60.10.10">
    <property type="entry name" value="Endonuclease/exonuclease/phosphatase"/>
    <property type="match status" value="1"/>
</dbReference>
<feature type="signal peptide" evidence="2">
    <location>
        <begin position="1"/>
        <end position="19"/>
    </location>
</feature>
<dbReference type="CDD" id="cd04486">
    <property type="entry name" value="YhcR_OBF_like"/>
    <property type="match status" value="1"/>
</dbReference>
<evidence type="ECO:0000256" key="2">
    <source>
        <dbReference type="SAM" id="SignalP"/>
    </source>
</evidence>
<dbReference type="GO" id="GO:0003824">
    <property type="term" value="F:catalytic activity"/>
    <property type="evidence" value="ECO:0007669"/>
    <property type="project" value="InterPro"/>
</dbReference>
<comment type="caution">
    <text evidence="4">The sequence shown here is derived from an EMBL/GenBank/DDBJ whole genome shotgun (WGS) entry which is preliminary data.</text>
</comment>
<feature type="domain" description="Endonuclease/exonuclease/phosphatase" evidence="3">
    <location>
        <begin position="313"/>
        <end position="609"/>
    </location>
</feature>
<dbReference type="SUPFAM" id="SSF56219">
    <property type="entry name" value="DNase I-like"/>
    <property type="match status" value="1"/>
</dbReference>
<dbReference type="PANTHER" id="PTHR42834:SF1">
    <property type="entry name" value="ENDONUCLEASE_EXONUCLEASE_PHOSPHATASE FAMILY PROTEIN (AFU_ORTHOLOGUE AFUA_3G09210)"/>
    <property type="match status" value="1"/>
</dbReference>
<dbReference type="InterPro" id="IPR005135">
    <property type="entry name" value="Endo/exonuclease/phosphatase"/>
</dbReference>
<keyword evidence="5" id="KW-1185">Reference proteome</keyword>
<proteinExistence type="predicted"/>
<reference evidence="4 5" key="1">
    <citation type="journal article" date="2024" name="J Genomics">
        <title>Draft genome sequencing and assembly of Favolaschia claudopus CIRM-BRFM 2984 isolated from oak limbs.</title>
        <authorList>
            <person name="Navarro D."/>
            <person name="Drula E."/>
            <person name="Chaduli D."/>
            <person name="Cazenave R."/>
            <person name="Ahrendt S."/>
            <person name="Wang J."/>
            <person name="Lipzen A."/>
            <person name="Daum C."/>
            <person name="Barry K."/>
            <person name="Grigoriev I.V."/>
            <person name="Favel A."/>
            <person name="Rosso M.N."/>
            <person name="Martin F."/>
        </authorList>
    </citation>
    <scope>NUCLEOTIDE SEQUENCE [LARGE SCALE GENOMIC DNA]</scope>
    <source>
        <strain evidence="4 5">CIRM-BRFM 2984</strain>
    </source>
</reference>
<feature type="compositionally biased region" description="Polar residues" evidence="1">
    <location>
        <begin position="480"/>
        <end position="489"/>
    </location>
</feature>
<dbReference type="AlphaFoldDB" id="A0AAW0D671"/>
<name>A0AAW0D671_9AGAR</name>
<evidence type="ECO:0000256" key="1">
    <source>
        <dbReference type="SAM" id="MobiDB-lite"/>
    </source>
</evidence>
<gene>
    <name evidence="4" type="ORF">R3P38DRAFT_1858588</name>
</gene>
<dbReference type="Proteomes" id="UP001362999">
    <property type="component" value="Unassembled WGS sequence"/>
</dbReference>
<evidence type="ECO:0000313" key="4">
    <source>
        <dbReference type="EMBL" id="KAK7048300.1"/>
    </source>
</evidence>
<dbReference type="EMBL" id="JAWWNJ010000009">
    <property type="protein sequence ID" value="KAK7048300.1"/>
    <property type="molecule type" value="Genomic_DNA"/>
</dbReference>
<evidence type="ECO:0000259" key="3">
    <source>
        <dbReference type="Pfam" id="PF03372"/>
    </source>
</evidence>
<organism evidence="4 5">
    <name type="scientific">Favolaschia claudopus</name>
    <dbReference type="NCBI Taxonomy" id="2862362"/>
    <lineage>
        <taxon>Eukaryota</taxon>
        <taxon>Fungi</taxon>
        <taxon>Dikarya</taxon>
        <taxon>Basidiomycota</taxon>
        <taxon>Agaricomycotina</taxon>
        <taxon>Agaricomycetes</taxon>
        <taxon>Agaricomycetidae</taxon>
        <taxon>Agaricales</taxon>
        <taxon>Marasmiineae</taxon>
        <taxon>Mycenaceae</taxon>
        <taxon>Favolaschia</taxon>
    </lineage>
</organism>
<keyword evidence="2" id="KW-0732">Signal</keyword>
<feature type="region of interest" description="Disordered" evidence="1">
    <location>
        <begin position="480"/>
        <end position="499"/>
    </location>
</feature>
<evidence type="ECO:0000313" key="5">
    <source>
        <dbReference type="Proteomes" id="UP001362999"/>
    </source>
</evidence>
<accession>A0AAW0D671</accession>
<protein>
    <submittedName>
        <fullName evidence="4">DNase I-like protein</fullName>
    </submittedName>
</protein>